<dbReference type="EMBL" id="CABL01000005">
    <property type="protein sequence ID" value="CBH75000.1"/>
    <property type="molecule type" value="Genomic_DNA"/>
</dbReference>
<organism evidence="2">
    <name type="scientific">mine drainage metagenome</name>
    <dbReference type="NCBI Taxonomy" id="410659"/>
    <lineage>
        <taxon>unclassified sequences</taxon>
        <taxon>metagenomes</taxon>
        <taxon>ecological metagenomes</taxon>
    </lineage>
</organism>
<proteinExistence type="predicted"/>
<evidence type="ECO:0000313" key="2">
    <source>
        <dbReference type="EMBL" id="CBH75000.1"/>
    </source>
</evidence>
<feature type="transmembrane region" description="Helical" evidence="1">
    <location>
        <begin position="7"/>
        <end position="25"/>
    </location>
</feature>
<dbReference type="AlphaFoldDB" id="E6PEW4"/>
<reference evidence="2" key="1">
    <citation type="submission" date="2009-10" db="EMBL/GenBank/DDBJ databases">
        <title>Diversity of trophic interactions inside an arsenic-rich microbial ecosystem.</title>
        <authorList>
            <person name="Bertin P.N."/>
            <person name="Heinrich-Salmeron A."/>
            <person name="Pelletier E."/>
            <person name="Goulhen-Chollet F."/>
            <person name="Arsene-Ploetze F."/>
            <person name="Gallien S."/>
            <person name="Calteau A."/>
            <person name="Vallenet D."/>
            <person name="Casiot C."/>
            <person name="Chane-Woon-Ming B."/>
            <person name="Giloteaux L."/>
            <person name="Barakat M."/>
            <person name="Bonnefoy V."/>
            <person name="Bruneel O."/>
            <person name="Chandler M."/>
            <person name="Cleiss J."/>
            <person name="Duran R."/>
            <person name="Elbaz-Poulichet F."/>
            <person name="Fonknechten N."/>
            <person name="Lauga B."/>
            <person name="Mornico D."/>
            <person name="Ortet P."/>
            <person name="Schaeffer C."/>
            <person name="Siguier P."/>
            <person name="Alexander Thil Smith A."/>
            <person name="Van Dorsselaer A."/>
            <person name="Weissenbach J."/>
            <person name="Medigue C."/>
            <person name="Le Paslier D."/>
        </authorList>
    </citation>
    <scope>NUCLEOTIDE SEQUENCE</scope>
</reference>
<keyword evidence="1" id="KW-0812">Transmembrane</keyword>
<gene>
    <name evidence="2" type="ORF">CARN1_0175</name>
</gene>
<evidence type="ECO:0000256" key="1">
    <source>
        <dbReference type="SAM" id="Phobius"/>
    </source>
</evidence>
<keyword evidence="1" id="KW-0472">Membrane</keyword>
<comment type="caution">
    <text evidence="2">The sequence shown here is derived from an EMBL/GenBank/DDBJ whole genome shotgun (WGS) entry which is preliminary data.</text>
</comment>
<accession>E6PEW4</accession>
<feature type="transmembrane region" description="Helical" evidence="1">
    <location>
        <begin position="37"/>
        <end position="61"/>
    </location>
</feature>
<protein>
    <submittedName>
        <fullName evidence="2">Uncharacterized protein</fullName>
    </submittedName>
</protein>
<keyword evidence="1" id="KW-1133">Transmembrane helix</keyword>
<sequence length="68" mass="7043">MIGNIERAGAIAGGIVVFFVSVVALKNDWKTPGLDNQFFKIMLALLAFGALIALLAGAHVLGNFGKAA</sequence>
<name>E6PEW4_9ZZZZ</name>